<gene>
    <name evidence="1" type="ORF">LMG27198_49370</name>
</gene>
<protein>
    <submittedName>
        <fullName evidence="1">Uncharacterized protein</fullName>
    </submittedName>
</protein>
<dbReference type="Proteomes" id="UP001144323">
    <property type="component" value="Unassembled WGS sequence"/>
</dbReference>
<reference evidence="1" key="1">
    <citation type="journal article" date="2023" name="Int. J. Syst. Evol. Microbiol.">
        <title>Methylocystis iwaonis sp. nov., a type II methane-oxidizing bacterium from surface soil of a rice paddy field in Japan, and emended description of the genus Methylocystis (ex Whittenbury et al. 1970) Bowman et al. 1993.</title>
        <authorList>
            <person name="Kaise H."/>
            <person name="Sawadogo J.B."/>
            <person name="Alam M.S."/>
            <person name="Ueno C."/>
            <person name="Dianou D."/>
            <person name="Shinjo R."/>
            <person name="Asakawa S."/>
        </authorList>
    </citation>
    <scope>NUCLEOTIDE SEQUENCE</scope>
    <source>
        <strain evidence="1">LMG27198</strain>
    </source>
</reference>
<dbReference type="AlphaFoldDB" id="A0A9W6LUL9"/>
<keyword evidence="2" id="KW-1185">Reference proteome</keyword>
<evidence type="ECO:0000313" key="1">
    <source>
        <dbReference type="EMBL" id="GLI95945.1"/>
    </source>
</evidence>
<dbReference type="EMBL" id="BSEC01000006">
    <property type="protein sequence ID" value="GLI95945.1"/>
    <property type="molecule type" value="Genomic_DNA"/>
</dbReference>
<sequence>MSLVVLTGGSVPNYSAERFCRGIAELLHEPDYRQPCIEREREALNSLKASWSKFDARDRSSCVSLSSLGATPSYVELLTCLETAQEIRERETREHLKQRGRRP</sequence>
<organism evidence="1 2">
    <name type="scientific">Methylocystis echinoides</name>
    <dbReference type="NCBI Taxonomy" id="29468"/>
    <lineage>
        <taxon>Bacteria</taxon>
        <taxon>Pseudomonadati</taxon>
        <taxon>Pseudomonadota</taxon>
        <taxon>Alphaproteobacteria</taxon>
        <taxon>Hyphomicrobiales</taxon>
        <taxon>Methylocystaceae</taxon>
        <taxon>Methylocystis</taxon>
    </lineage>
</organism>
<accession>A0A9W6LUL9</accession>
<name>A0A9W6LUL9_9HYPH</name>
<evidence type="ECO:0000313" key="2">
    <source>
        <dbReference type="Proteomes" id="UP001144323"/>
    </source>
</evidence>
<comment type="caution">
    <text evidence="1">The sequence shown here is derived from an EMBL/GenBank/DDBJ whole genome shotgun (WGS) entry which is preliminary data.</text>
</comment>
<proteinExistence type="predicted"/>